<sequence>ESRRVAKKLRTSIMRLQLQAENMEKPIKDSKVRWNSQYNMLFRLVELKPFCLKYQNVTPELHLTESLWGDIDKLLEALKPKAHGGVDRRGFFKLVYLYEKLIRARYSLILSVKLRDIPPSFIFTSLAVITFIASVSYYFETLYSKEMSHGPFNSTAFTEDYLLQDTDLGKSVEDIEVDEEIEEGVELSEQEITEISNIAAQLDIENTNGIRSLKRNRGNNESSANNSIVAPAAKKVRKVVMAQPEAPVASAQPIIPLVNKDRWKDPKIKSLDQGEQPKMVRATITFAGPVPEILDFFEDIDLKNDSIDTNEWRVYGRKKLRGNKTNIFIGVDEKSAQNLKAIGFKPYFANGRTKINLD</sequence>
<keyword evidence="1" id="KW-0472">Membrane</keyword>
<protein>
    <recommendedName>
        <fullName evidence="2">DUF4780 domain-containing protein</fullName>
    </recommendedName>
</protein>
<feature type="domain" description="DUF4780" evidence="2">
    <location>
        <begin position="263"/>
        <end position="354"/>
    </location>
</feature>
<gene>
    <name evidence="3" type="ORF">Bhyg_04463</name>
</gene>
<dbReference type="AlphaFoldDB" id="A0A9Q0NFD7"/>
<dbReference type="Proteomes" id="UP001151699">
    <property type="component" value="Chromosome A"/>
</dbReference>
<accession>A0A9Q0NFD7</accession>
<evidence type="ECO:0000313" key="3">
    <source>
        <dbReference type="EMBL" id="KAJ6649229.1"/>
    </source>
</evidence>
<name>A0A9Q0NFD7_9DIPT</name>
<dbReference type="OrthoDB" id="7798199at2759"/>
<evidence type="ECO:0000313" key="4">
    <source>
        <dbReference type="Proteomes" id="UP001151699"/>
    </source>
</evidence>
<keyword evidence="1" id="KW-1133">Transmembrane helix</keyword>
<evidence type="ECO:0000259" key="2">
    <source>
        <dbReference type="Pfam" id="PF16012"/>
    </source>
</evidence>
<dbReference type="EMBL" id="WJQU01000001">
    <property type="protein sequence ID" value="KAJ6649229.1"/>
    <property type="molecule type" value="Genomic_DNA"/>
</dbReference>
<dbReference type="InterPro" id="IPR031961">
    <property type="entry name" value="DUF4780"/>
</dbReference>
<keyword evidence="1" id="KW-0812">Transmembrane</keyword>
<comment type="caution">
    <text evidence="3">The sequence shown here is derived from an EMBL/GenBank/DDBJ whole genome shotgun (WGS) entry which is preliminary data.</text>
</comment>
<feature type="non-terminal residue" evidence="3">
    <location>
        <position position="1"/>
    </location>
</feature>
<feature type="transmembrane region" description="Helical" evidence="1">
    <location>
        <begin position="121"/>
        <end position="139"/>
    </location>
</feature>
<evidence type="ECO:0000256" key="1">
    <source>
        <dbReference type="SAM" id="Phobius"/>
    </source>
</evidence>
<keyword evidence="4" id="KW-1185">Reference proteome</keyword>
<organism evidence="3 4">
    <name type="scientific">Pseudolycoriella hygida</name>
    <dbReference type="NCBI Taxonomy" id="35572"/>
    <lineage>
        <taxon>Eukaryota</taxon>
        <taxon>Metazoa</taxon>
        <taxon>Ecdysozoa</taxon>
        <taxon>Arthropoda</taxon>
        <taxon>Hexapoda</taxon>
        <taxon>Insecta</taxon>
        <taxon>Pterygota</taxon>
        <taxon>Neoptera</taxon>
        <taxon>Endopterygota</taxon>
        <taxon>Diptera</taxon>
        <taxon>Nematocera</taxon>
        <taxon>Sciaroidea</taxon>
        <taxon>Sciaridae</taxon>
        <taxon>Pseudolycoriella</taxon>
    </lineage>
</organism>
<reference evidence="3" key="1">
    <citation type="submission" date="2022-07" db="EMBL/GenBank/DDBJ databases">
        <authorList>
            <person name="Trinca V."/>
            <person name="Uliana J.V.C."/>
            <person name="Torres T.T."/>
            <person name="Ward R.J."/>
            <person name="Monesi N."/>
        </authorList>
    </citation>
    <scope>NUCLEOTIDE SEQUENCE</scope>
    <source>
        <strain evidence="3">HSMRA1968</strain>
        <tissue evidence="3">Whole embryos</tissue>
    </source>
</reference>
<dbReference type="Pfam" id="PF16012">
    <property type="entry name" value="DUF4780"/>
    <property type="match status" value="1"/>
</dbReference>
<proteinExistence type="predicted"/>